<evidence type="ECO:0000256" key="6">
    <source>
        <dbReference type="ARBA" id="ARBA00022695"/>
    </source>
</evidence>
<dbReference type="Gene3D" id="3.90.550.10">
    <property type="entry name" value="Spore Coat Polysaccharide Biosynthesis Protein SpsA, Chain A"/>
    <property type="match status" value="1"/>
</dbReference>
<dbReference type="InterPro" id="IPR005907">
    <property type="entry name" value="G1P_thy_trans_s"/>
</dbReference>
<dbReference type="PANTHER" id="PTHR43532:SF1">
    <property type="entry name" value="GLUCOSE-1-PHOSPHATE THYMIDYLYLTRANSFERASE 1"/>
    <property type="match status" value="1"/>
</dbReference>
<evidence type="ECO:0000313" key="13">
    <source>
        <dbReference type="Proteomes" id="UP000321363"/>
    </source>
</evidence>
<dbReference type="GO" id="GO:0046872">
    <property type="term" value="F:metal ion binding"/>
    <property type="evidence" value="ECO:0007669"/>
    <property type="project" value="UniProtKB-KW"/>
</dbReference>
<keyword evidence="7 10" id="KW-0479">Metal-binding</keyword>
<dbReference type="Pfam" id="PF00483">
    <property type="entry name" value="NTP_transferase"/>
    <property type="match status" value="1"/>
</dbReference>
<comment type="catalytic activity">
    <reaction evidence="9 10">
        <text>dTTP + alpha-D-glucose 1-phosphate + H(+) = dTDP-alpha-D-glucose + diphosphate</text>
        <dbReference type="Rhea" id="RHEA:15225"/>
        <dbReference type="ChEBI" id="CHEBI:15378"/>
        <dbReference type="ChEBI" id="CHEBI:33019"/>
        <dbReference type="ChEBI" id="CHEBI:37568"/>
        <dbReference type="ChEBI" id="CHEBI:57477"/>
        <dbReference type="ChEBI" id="CHEBI:58601"/>
        <dbReference type="EC" id="2.7.7.24"/>
    </reaction>
</comment>
<comment type="function">
    <text evidence="10">Catalyzes the formation of dTDP-glucose, from dTTP and glucose 1-phosphate, as well as its pyrophosphorolysis.</text>
</comment>
<dbReference type="RefSeq" id="WP_146945659.1">
    <property type="nucleotide sequence ID" value="NZ_VOQF01000001.1"/>
</dbReference>
<accession>A0A5C6W4C1</accession>
<sequence length="290" mass="32565">MKGIIIAGGKGTRLCPLTNVISKPLLPVYDKPMIYYPLAILMEAGIKEILIITTPEDKHRFMNLLGDGSQLGISIKFKVEPSPKGIAQAFIIGEEFIGNEPVTLILGDNIFYGHGLTSLLRKAISLKKGATIFGYYVKDPYRFGVVEFNDRKEVINLEEKPAQPKTNYAVTGLYVYDHRVVNIAKKIKPSEKGELEITDVNKAYLELGDLHVELLGNGYSWFDTGTHTSLYQAGQFIEETEKNEKIKIGCIEEIAFREKLITKSQLMKLALSLEKSEYGQYLKNLSKKIK</sequence>
<dbReference type="FunFam" id="3.90.550.10:FF:000023">
    <property type="entry name" value="Glucose-1-phosphate thymidylyltransferase"/>
    <property type="match status" value="1"/>
</dbReference>
<dbReference type="CDD" id="cd02538">
    <property type="entry name" value="G1P_TT_short"/>
    <property type="match status" value="1"/>
</dbReference>
<proteinExistence type="inferred from homology"/>
<dbReference type="OrthoDB" id="9803871at2"/>
<organism evidence="12 13">
    <name type="scientific">Metabacillus litoralis</name>
    <dbReference type="NCBI Taxonomy" id="152268"/>
    <lineage>
        <taxon>Bacteria</taxon>
        <taxon>Bacillati</taxon>
        <taxon>Bacillota</taxon>
        <taxon>Bacilli</taxon>
        <taxon>Bacillales</taxon>
        <taxon>Bacillaceae</taxon>
        <taxon>Metabacillus</taxon>
    </lineage>
</organism>
<keyword evidence="13" id="KW-1185">Reference proteome</keyword>
<evidence type="ECO:0000256" key="8">
    <source>
        <dbReference type="ARBA" id="ARBA00022842"/>
    </source>
</evidence>
<evidence type="ECO:0000313" key="12">
    <source>
        <dbReference type="EMBL" id="TXC92797.1"/>
    </source>
</evidence>
<comment type="cofactor">
    <cofactor evidence="1">
        <name>Mg(2+)</name>
        <dbReference type="ChEBI" id="CHEBI:18420"/>
    </cofactor>
</comment>
<evidence type="ECO:0000256" key="7">
    <source>
        <dbReference type="ARBA" id="ARBA00022723"/>
    </source>
</evidence>
<comment type="similarity">
    <text evidence="2 10">Belongs to the glucose-1-phosphate thymidylyltransferase family.</text>
</comment>
<dbReference type="EMBL" id="VOQF01000001">
    <property type="protein sequence ID" value="TXC92797.1"/>
    <property type="molecule type" value="Genomic_DNA"/>
</dbReference>
<dbReference type="NCBIfam" id="TIGR01207">
    <property type="entry name" value="rmlA"/>
    <property type="match status" value="1"/>
</dbReference>
<name>A0A5C6W4C1_9BACI</name>
<dbReference type="Proteomes" id="UP000321363">
    <property type="component" value="Unassembled WGS sequence"/>
</dbReference>
<keyword evidence="6 10" id="KW-0548">Nucleotidyltransferase</keyword>
<dbReference type="SUPFAM" id="SSF53448">
    <property type="entry name" value="Nucleotide-diphospho-sugar transferases"/>
    <property type="match status" value="1"/>
</dbReference>
<dbReference type="InterPro" id="IPR029044">
    <property type="entry name" value="Nucleotide-diphossugar_trans"/>
</dbReference>
<keyword evidence="8 10" id="KW-0460">Magnesium</keyword>
<dbReference type="AlphaFoldDB" id="A0A5C6W4C1"/>
<protein>
    <recommendedName>
        <fullName evidence="4 10">Glucose-1-phosphate thymidylyltransferase</fullName>
        <ecNumber evidence="3 10">2.7.7.24</ecNumber>
    </recommendedName>
</protein>
<dbReference type="InterPro" id="IPR005835">
    <property type="entry name" value="NTP_transferase_dom"/>
</dbReference>
<evidence type="ECO:0000256" key="10">
    <source>
        <dbReference type="RuleBase" id="RU003706"/>
    </source>
</evidence>
<dbReference type="PANTHER" id="PTHR43532">
    <property type="entry name" value="GLUCOSE-1-PHOSPHATE THYMIDYLYLTRANSFERASE"/>
    <property type="match status" value="1"/>
</dbReference>
<evidence type="ECO:0000256" key="1">
    <source>
        <dbReference type="ARBA" id="ARBA00001946"/>
    </source>
</evidence>
<dbReference type="GO" id="GO:0008879">
    <property type="term" value="F:glucose-1-phosphate thymidylyltransferase activity"/>
    <property type="evidence" value="ECO:0007669"/>
    <property type="project" value="UniProtKB-EC"/>
</dbReference>
<evidence type="ECO:0000256" key="9">
    <source>
        <dbReference type="ARBA" id="ARBA00049336"/>
    </source>
</evidence>
<evidence type="ECO:0000256" key="4">
    <source>
        <dbReference type="ARBA" id="ARBA00017654"/>
    </source>
</evidence>
<keyword evidence="5 10" id="KW-0808">Transferase</keyword>
<evidence type="ECO:0000256" key="2">
    <source>
        <dbReference type="ARBA" id="ARBA00010480"/>
    </source>
</evidence>
<evidence type="ECO:0000259" key="11">
    <source>
        <dbReference type="Pfam" id="PF00483"/>
    </source>
</evidence>
<comment type="caution">
    <text evidence="12">The sequence shown here is derived from an EMBL/GenBank/DDBJ whole genome shotgun (WGS) entry which is preliminary data.</text>
</comment>
<reference evidence="12 13" key="1">
    <citation type="journal article" date="2005" name="Int. J. Syst. Evol. Microbiol.">
        <title>Bacillus litoralis sp. nov., isolated from a tidal flat of the Yellow Sea in Korea.</title>
        <authorList>
            <person name="Yoon J.H."/>
            <person name="Oh T.K."/>
        </authorList>
    </citation>
    <scope>NUCLEOTIDE SEQUENCE [LARGE SCALE GENOMIC DNA]</scope>
    <source>
        <strain evidence="12 13">SW-211</strain>
    </source>
</reference>
<dbReference type="EC" id="2.7.7.24" evidence="3 10"/>
<gene>
    <name evidence="12" type="primary">rfbA</name>
    <name evidence="12" type="ORF">FS935_00935</name>
</gene>
<evidence type="ECO:0000256" key="3">
    <source>
        <dbReference type="ARBA" id="ARBA00012461"/>
    </source>
</evidence>
<feature type="domain" description="Nucleotidyl transferase" evidence="11">
    <location>
        <begin position="2"/>
        <end position="239"/>
    </location>
</feature>
<evidence type="ECO:0000256" key="5">
    <source>
        <dbReference type="ARBA" id="ARBA00022679"/>
    </source>
</evidence>